<organism evidence="3 4">
    <name type="scientific">Ustilago trichophora</name>
    <dbReference type="NCBI Taxonomy" id="86804"/>
    <lineage>
        <taxon>Eukaryota</taxon>
        <taxon>Fungi</taxon>
        <taxon>Dikarya</taxon>
        <taxon>Basidiomycota</taxon>
        <taxon>Ustilaginomycotina</taxon>
        <taxon>Ustilaginomycetes</taxon>
        <taxon>Ustilaginales</taxon>
        <taxon>Ustilaginaceae</taxon>
        <taxon>Ustilago</taxon>
    </lineage>
</organism>
<dbReference type="Pfam" id="PF02777">
    <property type="entry name" value="Sod_Fe_C"/>
    <property type="match status" value="2"/>
</dbReference>
<evidence type="ECO:0000259" key="2">
    <source>
        <dbReference type="Pfam" id="PF02777"/>
    </source>
</evidence>
<dbReference type="Proteomes" id="UP000324022">
    <property type="component" value="Unassembled WGS sequence"/>
</dbReference>
<dbReference type="GO" id="GO:0004784">
    <property type="term" value="F:superoxide dismutase activity"/>
    <property type="evidence" value="ECO:0007669"/>
    <property type="project" value="InterPro"/>
</dbReference>
<dbReference type="InterPro" id="IPR019832">
    <property type="entry name" value="Mn/Fe_SOD_C"/>
</dbReference>
<dbReference type="PANTHER" id="PTHR42769:SF3">
    <property type="entry name" value="SUPEROXIDE DISMUTASE [FE] 2, CHLOROPLASTIC"/>
    <property type="match status" value="1"/>
</dbReference>
<dbReference type="OrthoDB" id="275227at2759"/>
<dbReference type="EMBL" id="OOIN01000041">
    <property type="protein sequence ID" value="SPO31865.1"/>
    <property type="molecule type" value="Genomic_DNA"/>
</dbReference>
<feature type="compositionally biased region" description="Polar residues" evidence="1">
    <location>
        <begin position="209"/>
        <end position="220"/>
    </location>
</feature>
<dbReference type="SUPFAM" id="SSF46609">
    <property type="entry name" value="Fe,Mn superoxide dismutase (SOD), N-terminal domain"/>
    <property type="match status" value="1"/>
</dbReference>
<dbReference type="GO" id="GO:0046872">
    <property type="term" value="F:metal ion binding"/>
    <property type="evidence" value="ECO:0007669"/>
    <property type="project" value="InterPro"/>
</dbReference>
<feature type="domain" description="Manganese/iron superoxide dismutase C-terminal" evidence="2">
    <location>
        <begin position="139"/>
        <end position="195"/>
    </location>
</feature>
<dbReference type="AlphaFoldDB" id="A0A5C3EP41"/>
<sequence>MVVAPLVRSGRLASRALRTAASTSAASSSIASSSNSRRNLHTCPPTPEVLSDGCAPFLSDSTIKQISQGWQGGLLDLLNHEVRDTEFASSSIVETVIGLSQNREKILAFNYASQALNNSFFLSTLAPQDKLRNPTPLPKLATAISKSFGSFPEMCLAFSSAAYGMAGSGWVWLVTDQHRNLGVVPTFGSGTVIVQNRLQQGKHFLLPSINDQSTGSPHGANNNTTNSSSSSPSERPSRPADSLFGGLGISDKVGKELYPLLNISVHEHAWLNDYGIMGKEEYLTRFWNCVNWDKVEERFESYCPQSSRYL</sequence>
<proteinExistence type="predicted"/>
<accession>A0A5C3EP41</accession>
<evidence type="ECO:0000313" key="3">
    <source>
        <dbReference type="EMBL" id="SPO31865.1"/>
    </source>
</evidence>
<dbReference type="InterPro" id="IPR036314">
    <property type="entry name" value="SOD_C_sf"/>
</dbReference>
<feature type="region of interest" description="Disordered" evidence="1">
    <location>
        <begin position="209"/>
        <end position="241"/>
    </location>
</feature>
<reference evidence="3 4" key="1">
    <citation type="submission" date="2018-03" db="EMBL/GenBank/DDBJ databases">
        <authorList>
            <person name="Guldener U."/>
        </authorList>
    </citation>
    <scope>NUCLEOTIDE SEQUENCE [LARGE SCALE GENOMIC DNA]</scope>
    <source>
        <strain evidence="3 4">NBRC100155</strain>
    </source>
</reference>
<feature type="domain" description="Manganese/iron superoxide dismutase C-terminal" evidence="2">
    <location>
        <begin position="256"/>
        <end position="298"/>
    </location>
</feature>
<feature type="compositionally biased region" description="Low complexity" evidence="1">
    <location>
        <begin position="221"/>
        <end position="234"/>
    </location>
</feature>
<gene>
    <name evidence="3" type="ORF">UTRI_06702</name>
</gene>
<name>A0A5C3EP41_9BASI</name>
<dbReference type="InterPro" id="IPR036324">
    <property type="entry name" value="Mn/Fe_SOD_N_sf"/>
</dbReference>
<protein>
    <submittedName>
        <fullName evidence="3">Related to Superoxide dismutase</fullName>
    </submittedName>
</protein>
<dbReference type="Gene3D" id="3.55.40.20">
    <property type="entry name" value="Iron/manganese superoxide dismutase, C-terminal domain"/>
    <property type="match status" value="1"/>
</dbReference>
<evidence type="ECO:0000256" key="1">
    <source>
        <dbReference type="SAM" id="MobiDB-lite"/>
    </source>
</evidence>
<keyword evidence="4" id="KW-1185">Reference proteome</keyword>
<dbReference type="SUPFAM" id="SSF54719">
    <property type="entry name" value="Fe,Mn superoxide dismutase (SOD), C-terminal domain"/>
    <property type="match status" value="1"/>
</dbReference>
<dbReference type="PANTHER" id="PTHR42769">
    <property type="entry name" value="SUPEROXIDE DISMUTASE"/>
    <property type="match status" value="1"/>
</dbReference>
<evidence type="ECO:0000313" key="4">
    <source>
        <dbReference type="Proteomes" id="UP000324022"/>
    </source>
</evidence>